<reference evidence="3" key="1">
    <citation type="submission" date="2016-11" db="UniProtKB">
        <authorList>
            <consortium name="WormBaseParasite"/>
        </authorList>
    </citation>
    <scope>IDENTIFICATION</scope>
</reference>
<dbReference type="Proteomes" id="UP000095280">
    <property type="component" value="Unplaced"/>
</dbReference>
<keyword evidence="2" id="KW-1185">Reference proteome</keyword>
<dbReference type="WBParaSite" id="maker-unitig_30333-snap-gene-0.1-mRNA-1">
    <property type="protein sequence ID" value="maker-unitig_30333-snap-gene-0.1-mRNA-1"/>
    <property type="gene ID" value="maker-unitig_30333-snap-gene-0.1"/>
</dbReference>
<organism evidence="2 3">
    <name type="scientific">Macrostomum lignano</name>
    <dbReference type="NCBI Taxonomy" id="282301"/>
    <lineage>
        <taxon>Eukaryota</taxon>
        <taxon>Metazoa</taxon>
        <taxon>Spiralia</taxon>
        <taxon>Lophotrochozoa</taxon>
        <taxon>Platyhelminthes</taxon>
        <taxon>Rhabditophora</taxon>
        <taxon>Macrostomorpha</taxon>
        <taxon>Macrostomida</taxon>
        <taxon>Macrostomidae</taxon>
        <taxon>Macrostomum</taxon>
    </lineage>
</organism>
<dbReference type="AlphaFoldDB" id="A0A1I8FDH2"/>
<evidence type="ECO:0000313" key="2">
    <source>
        <dbReference type="Proteomes" id="UP000095280"/>
    </source>
</evidence>
<feature type="region of interest" description="Disordered" evidence="1">
    <location>
        <begin position="194"/>
        <end position="215"/>
    </location>
</feature>
<accession>A0A1I8FDH2</accession>
<protein>
    <submittedName>
        <fullName evidence="3">ANK_REP_REGION domain-containing protein</fullName>
    </submittedName>
</protein>
<feature type="compositionally biased region" description="Acidic residues" evidence="1">
    <location>
        <begin position="195"/>
        <end position="213"/>
    </location>
</feature>
<name>A0A1I8FDH2_9PLAT</name>
<evidence type="ECO:0000256" key="1">
    <source>
        <dbReference type="SAM" id="MobiDB-lite"/>
    </source>
</evidence>
<proteinExistence type="predicted"/>
<evidence type="ECO:0000313" key="3">
    <source>
        <dbReference type="WBParaSite" id="maker-unitig_30333-snap-gene-0.1-mRNA-1"/>
    </source>
</evidence>
<sequence>LCSQCLPVERFNSPLAAAARVGFGCHGNQHSQQHSPEAIKMAKILTWTEDRRSVSFLRAALLDSSGLQLERQQAIRVANASFLLPREGIVNVCRYSPDSGGHTAVQQIPPSARAAVRVHRGEHEAAAWWRRGPEATCRPSLAPGCATLQLTLGCGVARERRLGGRLRSGKSSGQLEGSGPQRGVLAQDKALLADETAEEHQEEEEEDQEDVEPETVAHSALPRVGASTVGRALWDSCGSSCRCCRACPAVTPHGPHRAAPQTGRTGLAFACYHQQPRCCSCRGCRETLLLCETPPARRAADLRDWHADVVQAASRRLRGGHARRRCACASGTVRWCRCRAESMKLFRMPLPGREAEPHQHLDHHAAACLAKETGQLPYEELLERAEG</sequence>